<dbReference type="EMBL" id="JACIIK010000004">
    <property type="protein sequence ID" value="MBB6201689.1"/>
    <property type="molecule type" value="Genomic_DNA"/>
</dbReference>
<evidence type="ECO:0000313" key="1">
    <source>
        <dbReference type="EMBL" id="MBB6201689.1"/>
    </source>
</evidence>
<accession>A0AAJ3VRD4</accession>
<gene>
    <name evidence="1" type="ORF">GGD69_002542</name>
    <name evidence="2" type="ORF">ParKJ_20355</name>
</gene>
<comment type="caution">
    <text evidence="2">The sequence shown here is derived from an EMBL/GenBank/DDBJ whole genome shotgun (WGS) entry which is preliminary data.</text>
</comment>
<dbReference type="RefSeq" id="WP_028196073.1">
    <property type="nucleotide sequence ID" value="NZ_CADFGE010000001.1"/>
</dbReference>
<dbReference type="Proteomes" id="UP001246473">
    <property type="component" value="Unassembled WGS sequence"/>
</dbReference>
<dbReference type="Proteomes" id="UP000518681">
    <property type="component" value="Unassembled WGS sequence"/>
</dbReference>
<reference evidence="2" key="2">
    <citation type="submission" date="2022-08" db="EMBL/GenBank/DDBJ databases">
        <authorList>
            <person name="Kim S.-J."/>
        </authorList>
    </citation>
    <scope>NUCLEOTIDE SEQUENCE</scope>
    <source>
        <strain evidence="2">KJ</strain>
    </source>
</reference>
<sequence>MKKISAGARLAAFENVTESVSFDTLLPSLVFTGAWGKFLFCESDRIFGAHFVGAVTELMRLEGGTVACLVNLDLTSVLEFERVAAIYVDRAMTTEQYIDALQSGGPESGWLYRVDRYACASDAGSWCIYCEKSNDVAVIALRDSSDVDRFRGALAQLWAKPIEELVDGGTSPLFPFDKLVPDWRKGLIDAYGNGP</sequence>
<evidence type="ECO:0000313" key="2">
    <source>
        <dbReference type="EMBL" id="MDT8839783.1"/>
    </source>
</evidence>
<protein>
    <submittedName>
        <fullName evidence="2">Uncharacterized protein</fullName>
    </submittedName>
</protein>
<proteinExistence type="predicted"/>
<organism evidence="2 4">
    <name type="scientific">Paraburkholderia fungorum</name>
    <dbReference type="NCBI Taxonomy" id="134537"/>
    <lineage>
        <taxon>Bacteria</taxon>
        <taxon>Pseudomonadati</taxon>
        <taxon>Pseudomonadota</taxon>
        <taxon>Betaproteobacteria</taxon>
        <taxon>Burkholderiales</taxon>
        <taxon>Burkholderiaceae</taxon>
        <taxon>Paraburkholderia</taxon>
    </lineage>
</organism>
<name>A0AAJ3VRD4_9BURK</name>
<evidence type="ECO:0000313" key="3">
    <source>
        <dbReference type="Proteomes" id="UP000518681"/>
    </source>
</evidence>
<reference evidence="1 3" key="1">
    <citation type="submission" date="2020-08" db="EMBL/GenBank/DDBJ databases">
        <title>Genomic Encyclopedia of Type Strains, Phase IV (KMG-V): Genome sequencing to study the core and pangenomes of soil and plant-associated prokaryotes.</title>
        <authorList>
            <person name="Whitman W."/>
        </authorList>
    </citation>
    <scope>NUCLEOTIDE SEQUENCE [LARGE SCALE GENOMIC DNA]</scope>
    <source>
        <strain evidence="1 3">SEMIA 4013</strain>
    </source>
</reference>
<dbReference type="EMBL" id="JANSLM010000007">
    <property type="protein sequence ID" value="MDT8839783.1"/>
    <property type="molecule type" value="Genomic_DNA"/>
</dbReference>
<evidence type="ECO:0000313" key="4">
    <source>
        <dbReference type="Proteomes" id="UP001246473"/>
    </source>
</evidence>
<dbReference type="AlphaFoldDB" id="A0AAJ3VRD4"/>